<dbReference type="InterPro" id="IPR050109">
    <property type="entry name" value="HTH-type_TetR-like_transc_reg"/>
</dbReference>
<evidence type="ECO:0000256" key="5">
    <source>
        <dbReference type="PROSITE-ProRule" id="PRU00335"/>
    </source>
</evidence>
<dbReference type="InterPro" id="IPR036271">
    <property type="entry name" value="Tet_transcr_reg_TetR-rel_C_sf"/>
</dbReference>
<feature type="DNA-binding region" description="H-T-H motif" evidence="5">
    <location>
        <begin position="18"/>
        <end position="37"/>
    </location>
</feature>
<evidence type="ECO:0000256" key="4">
    <source>
        <dbReference type="ARBA" id="ARBA00023163"/>
    </source>
</evidence>
<keyword evidence="2" id="KW-0805">Transcription regulation</keyword>
<keyword evidence="8" id="KW-1185">Reference proteome</keyword>
<dbReference type="Gene3D" id="1.10.357.10">
    <property type="entry name" value="Tetracycline Repressor, domain 2"/>
    <property type="match status" value="1"/>
</dbReference>
<dbReference type="InterPro" id="IPR004111">
    <property type="entry name" value="Repressor_TetR_C"/>
</dbReference>
<dbReference type="GO" id="GO:0046677">
    <property type="term" value="P:response to antibiotic"/>
    <property type="evidence" value="ECO:0007669"/>
    <property type="project" value="InterPro"/>
</dbReference>
<comment type="caution">
    <text evidence="7">The sequence shown here is derived from an EMBL/GenBank/DDBJ whole genome shotgun (WGS) entry which is preliminary data.</text>
</comment>
<dbReference type="GO" id="GO:0000976">
    <property type="term" value="F:transcription cis-regulatory region binding"/>
    <property type="evidence" value="ECO:0007669"/>
    <property type="project" value="TreeGrafter"/>
</dbReference>
<feature type="domain" description="HTH tetR-type" evidence="6">
    <location>
        <begin position="1"/>
        <end position="55"/>
    </location>
</feature>
<dbReference type="AlphaFoldDB" id="A0A1J4NCH9"/>
<evidence type="ECO:0000259" key="6">
    <source>
        <dbReference type="PROSITE" id="PS50977"/>
    </source>
</evidence>
<dbReference type="Gene3D" id="1.10.10.60">
    <property type="entry name" value="Homeodomain-like"/>
    <property type="match status" value="1"/>
</dbReference>
<gene>
    <name evidence="7" type="ORF">UG56_001785</name>
</gene>
<reference evidence="7" key="1">
    <citation type="submission" date="2016-10" db="EMBL/GenBank/DDBJ databases">
        <title>Draft Genome Sequence of Nocardioides luteus Strain BAFB, an Alkane-Degrading Bacterium Isolated from JP-7 Polluted Soil.</title>
        <authorList>
            <person name="Brown L."/>
            <person name="Ruiz O.N."/>
            <person name="Gunasekera T."/>
        </authorList>
    </citation>
    <scope>NUCLEOTIDE SEQUENCE [LARGE SCALE GENOMIC DNA]</scope>
    <source>
        <strain evidence="7">BAFB</strain>
    </source>
</reference>
<name>A0A1J4NCH9_9ACTN</name>
<evidence type="ECO:0000256" key="1">
    <source>
        <dbReference type="ARBA" id="ARBA00022491"/>
    </source>
</evidence>
<keyword evidence="1" id="KW-0678">Repressor</keyword>
<dbReference type="InterPro" id="IPR001647">
    <property type="entry name" value="HTH_TetR"/>
</dbReference>
<accession>A0A1J4NCH9</accession>
<keyword evidence="4" id="KW-0804">Transcription</keyword>
<dbReference type="EMBL" id="JZDQ02000002">
    <property type="protein sequence ID" value="OIJ28639.1"/>
    <property type="molecule type" value="Genomic_DNA"/>
</dbReference>
<dbReference type="GO" id="GO:0045892">
    <property type="term" value="P:negative regulation of DNA-templated transcription"/>
    <property type="evidence" value="ECO:0007669"/>
    <property type="project" value="InterPro"/>
</dbReference>
<evidence type="ECO:0000256" key="3">
    <source>
        <dbReference type="ARBA" id="ARBA00023125"/>
    </source>
</evidence>
<dbReference type="PANTHER" id="PTHR30055:SF151">
    <property type="entry name" value="TRANSCRIPTIONAL REGULATORY PROTEIN"/>
    <property type="match status" value="1"/>
</dbReference>
<protein>
    <recommendedName>
        <fullName evidence="6">HTH tetR-type domain-containing protein</fullName>
    </recommendedName>
</protein>
<dbReference type="STRING" id="1844.UG56_001785"/>
<dbReference type="Pfam" id="PF00440">
    <property type="entry name" value="TetR_N"/>
    <property type="match status" value="1"/>
</dbReference>
<dbReference type="SUPFAM" id="SSF46689">
    <property type="entry name" value="Homeodomain-like"/>
    <property type="match status" value="1"/>
</dbReference>
<dbReference type="PANTHER" id="PTHR30055">
    <property type="entry name" value="HTH-TYPE TRANSCRIPTIONAL REGULATOR RUTR"/>
    <property type="match status" value="1"/>
</dbReference>
<organism evidence="7 8">
    <name type="scientific">Nocardioides luteus</name>
    <dbReference type="NCBI Taxonomy" id="1844"/>
    <lineage>
        <taxon>Bacteria</taxon>
        <taxon>Bacillati</taxon>
        <taxon>Actinomycetota</taxon>
        <taxon>Actinomycetes</taxon>
        <taxon>Propionibacteriales</taxon>
        <taxon>Nocardioidaceae</taxon>
        <taxon>Nocardioides</taxon>
    </lineage>
</organism>
<dbReference type="InterPro" id="IPR003012">
    <property type="entry name" value="Tet_transcr_reg_TetR"/>
</dbReference>
<evidence type="ECO:0000313" key="7">
    <source>
        <dbReference type="EMBL" id="OIJ28639.1"/>
    </source>
</evidence>
<dbReference type="PRINTS" id="PR00400">
    <property type="entry name" value="TETREPRESSOR"/>
</dbReference>
<dbReference type="Pfam" id="PF02909">
    <property type="entry name" value="TetR_C_1"/>
    <property type="match status" value="1"/>
</dbReference>
<evidence type="ECO:0000256" key="2">
    <source>
        <dbReference type="ARBA" id="ARBA00023015"/>
    </source>
</evidence>
<proteinExistence type="predicted"/>
<dbReference type="PRINTS" id="PR00455">
    <property type="entry name" value="HTHTETR"/>
</dbReference>
<dbReference type="InterPro" id="IPR009057">
    <property type="entry name" value="Homeodomain-like_sf"/>
</dbReference>
<dbReference type="SUPFAM" id="SSF48498">
    <property type="entry name" value="Tetracyclin repressor-like, C-terminal domain"/>
    <property type="match status" value="1"/>
</dbReference>
<sequence>MVAAAIEVLDERGLDGLSMYAIAARIGVRQPALYHHVGDKEELLAAVAAEVLDRWHTDRLPVEGEPWADFLTRNARSLRRAMLSVRDGARLIAAAGPRSPDLDNAIAQTSLLEAQGFSGPNAVLAFITMARYTIGATLEEQTARDGAAIVLPPGRSDEAAAHLAHVAGQVNALGPDHEFEVGLTALRHGLARLRDVLEEPANATPPHADV</sequence>
<evidence type="ECO:0000313" key="8">
    <source>
        <dbReference type="Proteomes" id="UP000033772"/>
    </source>
</evidence>
<dbReference type="Proteomes" id="UP000033772">
    <property type="component" value="Unassembled WGS sequence"/>
</dbReference>
<keyword evidence="3 5" id="KW-0238">DNA-binding</keyword>
<dbReference type="PROSITE" id="PS50977">
    <property type="entry name" value="HTH_TETR_2"/>
    <property type="match status" value="1"/>
</dbReference>
<dbReference type="GO" id="GO:0003700">
    <property type="term" value="F:DNA-binding transcription factor activity"/>
    <property type="evidence" value="ECO:0007669"/>
    <property type="project" value="TreeGrafter"/>
</dbReference>